<dbReference type="GO" id="GO:0004672">
    <property type="term" value="F:protein kinase activity"/>
    <property type="evidence" value="ECO:0007669"/>
    <property type="project" value="InterPro"/>
</dbReference>
<dbReference type="Gene3D" id="1.10.510.10">
    <property type="entry name" value="Transferase(Phosphotransferase) domain 1"/>
    <property type="match status" value="1"/>
</dbReference>
<evidence type="ECO:0000313" key="5">
    <source>
        <dbReference type="Proteomes" id="UP000734854"/>
    </source>
</evidence>
<dbReference type="AlphaFoldDB" id="A0A8J5H168"/>
<evidence type="ECO:0000259" key="3">
    <source>
        <dbReference type="PROSITE" id="PS50011"/>
    </source>
</evidence>
<evidence type="ECO:0000313" key="4">
    <source>
        <dbReference type="EMBL" id="KAG6508044.1"/>
    </source>
</evidence>
<gene>
    <name evidence="4" type="ORF">ZIOFF_033399</name>
</gene>
<dbReference type="EMBL" id="JACMSC010000009">
    <property type="protein sequence ID" value="KAG6508044.1"/>
    <property type="molecule type" value="Genomic_DNA"/>
</dbReference>
<reference evidence="4 5" key="1">
    <citation type="submission" date="2020-08" db="EMBL/GenBank/DDBJ databases">
        <title>Plant Genome Project.</title>
        <authorList>
            <person name="Zhang R.-G."/>
        </authorList>
    </citation>
    <scope>NUCLEOTIDE SEQUENCE [LARGE SCALE GENOMIC DNA]</scope>
    <source>
        <tissue evidence="4">Rhizome</tissue>
    </source>
</reference>
<comment type="caution">
    <text evidence="4">The sequence shown here is derived from an EMBL/GenBank/DDBJ whole genome shotgun (WGS) entry which is preliminary data.</text>
</comment>
<dbReference type="Proteomes" id="UP000734854">
    <property type="component" value="Unassembled WGS sequence"/>
</dbReference>
<dbReference type="SUPFAM" id="SSF56112">
    <property type="entry name" value="Protein kinase-like (PK-like)"/>
    <property type="match status" value="1"/>
</dbReference>
<dbReference type="PANTHER" id="PTHR47989">
    <property type="entry name" value="OS01G0750732 PROTEIN"/>
    <property type="match status" value="1"/>
</dbReference>
<dbReference type="InterPro" id="IPR000719">
    <property type="entry name" value="Prot_kinase_dom"/>
</dbReference>
<dbReference type="InterPro" id="IPR008266">
    <property type="entry name" value="Tyr_kinase_AS"/>
</dbReference>
<proteinExistence type="predicted"/>
<dbReference type="GO" id="GO:0005524">
    <property type="term" value="F:ATP binding"/>
    <property type="evidence" value="ECO:0007669"/>
    <property type="project" value="UniProtKB-KW"/>
</dbReference>
<dbReference type="Pfam" id="PF00069">
    <property type="entry name" value="Pkinase"/>
    <property type="match status" value="1"/>
</dbReference>
<organism evidence="4 5">
    <name type="scientific">Zingiber officinale</name>
    <name type="common">Ginger</name>
    <name type="synonym">Amomum zingiber</name>
    <dbReference type="NCBI Taxonomy" id="94328"/>
    <lineage>
        <taxon>Eukaryota</taxon>
        <taxon>Viridiplantae</taxon>
        <taxon>Streptophyta</taxon>
        <taxon>Embryophyta</taxon>
        <taxon>Tracheophyta</taxon>
        <taxon>Spermatophyta</taxon>
        <taxon>Magnoliopsida</taxon>
        <taxon>Liliopsida</taxon>
        <taxon>Zingiberales</taxon>
        <taxon>Zingiberaceae</taxon>
        <taxon>Zingiber</taxon>
    </lineage>
</organism>
<keyword evidence="5" id="KW-1185">Reference proteome</keyword>
<evidence type="ECO:0000256" key="2">
    <source>
        <dbReference type="ARBA" id="ARBA00022840"/>
    </source>
</evidence>
<keyword evidence="2" id="KW-0067">ATP-binding</keyword>
<feature type="domain" description="Protein kinase" evidence="3">
    <location>
        <begin position="1"/>
        <end position="178"/>
    </location>
</feature>
<accession>A0A8J5H168</accession>
<dbReference type="PROSITE" id="PS00109">
    <property type="entry name" value="PROTEIN_KINASE_TYR"/>
    <property type="match status" value="1"/>
</dbReference>
<dbReference type="SMART" id="SM00220">
    <property type="entry name" value="S_TKc"/>
    <property type="match status" value="1"/>
</dbReference>
<keyword evidence="1" id="KW-0547">Nucleotide-binding</keyword>
<sequence>MSNLVVLKFIKLIMQEYLHFYCDTPICHGDLRPSNVLLDKNNLAKVAYFGLEHSTRNAKTFLDHHENALGTSGYLDPEYMVTQKMTDKSDVYSFGVLLLELVSGKLAFDNRNLVQWFQDLADSCLTELVDPTIADTVEPEQLHVVLRIANMCIQKESRERPSIKQVLRMLYEQLDPLYIGFDQAVEDEGCYGGGKLFVDKQQANDVIAFSGDARALQSSSSTSRSYCSRSILLECNSPQSPHGI</sequence>
<protein>
    <recommendedName>
        <fullName evidence="3">Protein kinase domain-containing protein</fullName>
    </recommendedName>
</protein>
<dbReference type="InterPro" id="IPR011009">
    <property type="entry name" value="Kinase-like_dom_sf"/>
</dbReference>
<evidence type="ECO:0000256" key="1">
    <source>
        <dbReference type="ARBA" id="ARBA00022741"/>
    </source>
</evidence>
<name>A0A8J5H168_ZINOF</name>
<dbReference type="PROSITE" id="PS50011">
    <property type="entry name" value="PROTEIN_KINASE_DOM"/>
    <property type="match status" value="1"/>
</dbReference>
<dbReference type="PANTHER" id="PTHR47989:SF36">
    <property type="entry name" value="PROTEIN KINASE DOMAIN-CONTAINING PROTEIN"/>
    <property type="match status" value="1"/>
</dbReference>